<dbReference type="GO" id="GO:0003755">
    <property type="term" value="F:peptidyl-prolyl cis-trans isomerase activity"/>
    <property type="evidence" value="ECO:0007669"/>
    <property type="project" value="UniProtKB-UniRule"/>
</dbReference>
<dbReference type="Gene3D" id="3.10.50.40">
    <property type="match status" value="1"/>
</dbReference>
<dbReference type="PANTHER" id="PTHR47861">
    <property type="entry name" value="FKBP-TYPE PEPTIDYL-PROLYL CIS-TRANS ISOMERASE SLYD"/>
    <property type="match status" value="1"/>
</dbReference>
<evidence type="ECO:0000259" key="11">
    <source>
        <dbReference type="PROSITE" id="PS50059"/>
    </source>
</evidence>
<dbReference type="PANTHER" id="PTHR47861:SF3">
    <property type="entry name" value="FKBP-TYPE PEPTIDYL-PROLYL CIS-TRANS ISOMERASE SLYD"/>
    <property type="match status" value="1"/>
</dbReference>
<evidence type="ECO:0000256" key="1">
    <source>
        <dbReference type="ARBA" id="ARBA00000971"/>
    </source>
</evidence>
<evidence type="ECO:0000256" key="10">
    <source>
        <dbReference type="RuleBase" id="RU003915"/>
    </source>
</evidence>
<evidence type="ECO:0000256" key="7">
    <source>
        <dbReference type="ARBA" id="ARBA00023235"/>
    </source>
</evidence>
<dbReference type="GO" id="GO:0042026">
    <property type="term" value="P:protein refolding"/>
    <property type="evidence" value="ECO:0007669"/>
    <property type="project" value="UniProtKB-ARBA"/>
</dbReference>
<dbReference type="EMBL" id="SRSD01000003">
    <property type="protein sequence ID" value="KAA0893469.1"/>
    <property type="molecule type" value="Genomic_DNA"/>
</dbReference>
<comment type="subcellular location">
    <subcellularLocation>
        <location evidence="2">Cytoplasm</location>
    </subcellularLocation>
</comment>
<dbReference type="InterPro" id="IPR046357">
    <property type="entry name" value="PPIase_dom_sf"/>
</dbReference>
<proteinExistence type="inferred from homology"/>
<evidence type="ECO:0000256" key="6">
    <source>
        <dbReference type="ARBA" id="ARBA00023186"/>
    </source>
</evidence>
<accession>A0A5A9XMU0</accession>
<evidence type="ECO:0000256" key="4">
    <source>
        <dbReference type="ARBA" id="ARBA00022490"/>
    </source>
</evidence>
<dbReference type="Pfam" id="PF00254">
    <property type="entry name" value="FKBP_C"/>
    <property type="match status" value="1"/>
</dbReference>
<reference evidence="12 13" key="1">
    <citation type="submission" date="2019-04" db="EMBL/GenBank/DDBJ databases">
        <title>Geobacter ruber sp. nov., ferric-reducing bacteria isolated from paddy soil.</title>
        <authorList>
            <person name="Xu Z."/>
            <person name="Masuda Y."/>
            <person name="Itoh H."/>
            <person name="Senoo K."/>
        </authorList>
    </citation>
    <scope>NUCLEOTIDE SEQUENCE [LARGE SCALE GENOMIC DNA]</scope>
    <source>
        <strain evidence="12 13">Red88</strain>
    </source>
</reference>
<keyword evidence="5 9" id="KW-0697">Rotamase</keyword>
<comment type="catalytic activity">
    <reaction evidence="1 9 10">
        <text>[protein]-peptidylproline (omega=180) = [protein]-peptidylproline (omega=0)</text>
        <dbReference type="Rhea" id="RHEA:16237"/>
        <dbReference type="Rhea" id="RHEA-COMP:10747"/>
        <dbReference type="Rhea" id="RHEA-COMP:10748"/>
        <dbReference type="ChEBI" id="CHEBI:83833"/>
        <dbReference type="ChEBI" id="CHEBI:83834"/>
        <dbReference type="EC" id="5.2.1.8"/>
    </reaction>
</comment>
<evidence type="ECO:0000313" key="12">
    <source>
        <dbReference type="EMBL" id="KAA0893469.1"/>
    </source>
</evidence>
<gene>
    <name evidence="12" type="ORF">ET418_06580</name>
</gene>
<keyword evidence="13" id="KW-1185">Reference proteome</keyword>
<evidence type="ECO:0000256" key="9">
    <source>
        <dbReference type="PROSITE-ProRule" id="PRU00277"/>
    </source>
</evidence>
<organism evidence="12 13">
    <name type="scientific">Oryzomonas rubra</name>
    <dbReference type="NCBI Taxonomy" id="2509454"/>
    <lineage>
        <taxon>Bacteria</taxon>
        <taxon>Pseudomonadati</taxon>
        <taxon>Thermodesulfobacteriota</taxon>
        <taxon>Desulfuromonadia</taxon>
        <taxon>Geobacterales</taxon>
        <taxon>Geobacteraceae</taxon>
        <taxon>Oryzomonas</taxon>
    </lineage>
</organism>
<evidence type="ECO:0000256" key="5">
    <source>
        <dbReference type="ARBA" id="ARBA00023110"/>
    </source>
</evidence>
<dbReference type="GO" id="GO:0005737">
    <property type="term" value="C:cytoplasm"/>
    <property type="evidence" value="ECO:0007669"/>
    <property type="project" value="UniProtKB-SubCell"/>
</dbReference>
<keyword evidence="4" id="KW-0963">Cytoplasm</keyword>
<feature type="domain" description="PPIase FKBP-type" evidence="11">
    <location>
        <begin position="7"/>
        <end position="127"/>
    </location>
</feature>
<dbReference type="AlphaFoldDB" id="A0A5A9XMU0"/>
<dbReference type="PROSITE" id="PS50059">
    <property type="entry name" value="FKBP_PPIASE"/>
    <property type="match status" value="1"/>
</dbReference>
<keyword evidence="7 9" id="KW-0413">Isomerase</keyword>
<keyword evidence="6" id="KW-0143">Chaperone</keyword>
<comment type="similarity">
    <text evidence="3 10">Belongs to the FKBP-type PPIase family.</text>
</comment>
<dbReference type="EC" id="5.2.1.8" evidence="10"/>
<evidence type="ECO:0000313" key="13">
    <source>
        <dbReference type="Proteomes" id="UP000324298"/>
    </source>
</evidence>
<evidence type="ECO:0000256" key="3">
    <source>
        <dbReference type="ARBA" id="ARBA00006577"/>
    </source>
</evidence>
<dbReference type="RefSeq" id="WP_149306784.1">
    <property type="nucleotide sequence ID" value="NZ_SRSD01000003.1"/>
</dbReference>
<dbReference type="Proteomes" id="UP000324298">
    <property type="component" value="Unassembled WGS sequence"/>
</dbReference>
<name>A0A5A9XMU0_9BACT</name>
<dbReference type="InterPro" id="IPR001179">
    <property type="entry name" value="PPIase_FKBP_dom"/>
</dbReference>
<dbReference type="SUPFAM" id="SSF54534">
    <property type="entry name" value="FKBP-like"/>
    <property type="match status" value="1"/>
</dbReference>
<comment type="function">
    <text evidence="8">Also involved in hydrogenase metallocenter assembly, probably by participating in the nickel insertion step. This function in hydrogenase biosynthesis requires chaperone activity and the presence of the metal-binding domain, but not PPIase activity.</text>
</comment>
<evidence type="ECO:0000256" key="2">
    <source>
        <dbReference type="ARBA" id="ARBA00004496"/>
    </source>
</evidence>
<sequence>MAQAKQGDKVKIDYTGTLEDGTVFDSTLESECDSDECGCEEDGDCGDDDCGCGCESGPMTLTIGEGELFPQVDEALVGMAPGDKKTVVIPAASAFGEYDKERIFTVPRSDLPDDLDPVVGDELVLANEEEEELGVMVIEANAESVTFDANHPLAGEDLTFEVSLLEIL</sequence>
<evidence type="ECO:0000256" key="8">
    <source>
        <dbReference type="ARBA" id="ARBA00037071"/>
    </source>
</evidence>
<protein>
    <recommendedName>
        <fullName evidence="10">Peptidyl-prolyl cis-trans isomerase</fullName>
        <ecNumber evidence="10">5.2.1.8</ecNumber>
    </recommendedName>
</protein>
<dbReference type="OrthoDB" id="9808891at2"/>
<comment type="caution">
    <text evidence="12">The sequence shown here is derived from an EMBL/GenBank/DDBJ whole genome shotgun (WGS) entry which is preliminary data.</text>
</comment>